<protein>
    <submittedName>
        <fullName evidence="1">Uncharacterized protein</fullName>
    </submittedName>
</protein>
<proteinExistence type="predicted"/>
<dbReference type="EMBL" id="MU266333">
    <property type="protein sequence ID" value="KAH7930314.1"/>
    <property type="molecule type" value="Genomic_DNA"/>
</dbReference>
<dbReference type="Proteomes" id="UP000790709">
    <property type="component" value="Unassembled WGS sequence"/>
</dbReference>
<sequence length="124" mass="13546">MRSTTTALAFLALAGFASAACQTSHGDYSEKFLMKLYPETSCRGKAAVYSYPKVSTICACHNVSHALNDKVRSFVYTSKHEVNLYRDAGCHGPALALSSGSHFGNWPNNDLTSRERPMSSFQVC</sequence>
<accession>A0ACB8BXC9</accession>
<organism evidence="1 2">
    <name type="scientific">Leucogyrophana mollusca</name>
    <dbReference type="NCBI Taxonomy" id="85980"/>
    <lineage>
        <taxon>Eukaryota</taxon>
        <taxon>Fungi</taxon>
        <taxon>Dikarya</taxon>
        <taxon>Basidiomycota</taxon>
        <taxon>Agaricomycotina</taxon>
        <taxon>Agaricomycetes</taxon>
        <taxon>Agaricomycetidae</taxon>
        <taxon>Boletales</taxon>
        <taxon>Boletales incertae sedis</taxon>
        <taxon>Leucogyrophana</taxon>
    </lineage>
</organism>
<comment type="caution">
    <text evidence="1">The sequence shown here is derived from an EMBL/GenBank/DDBJ whole genome shotgun (WGS) entry which is preliminary data.</text>
</comment>
<reference evidence="1" key="1">
    <citation type="journal article" date="2021" name="New Phytol.">
        <title>Evolutionary innovations through gain and loss of genes in the ectomycorrhizal Boletales.</title>
        <authorList>
            <person name="Wu G."/>
            <person name="Miyauchi S."/>
            <person name="Morin E."/>
            <person name="Kuo A."/>
            <person name="Drula E."/>
            <person name="Varga T."/>
            <person name="Kohler A."/>
            <person name="Feng B."/>
            <person name="Cao Y."/>
            <person name="Lipzen A."/>
            <person name="Daum C."/>
            <person name="Hundley H."/>
            <person name="Pangilinan J."/>
            <person name="Johnson J."/>
            <person name="Barry K."/>
            <person name="LaButti K."/>
            <person name="Ng V."/>
            <person name="Ahrendt S."/>
            <person name="Min B."/>
            <person name="Choi I.G."/>
            <person name="Park H."/>
            <person name="Plett J.M."/>
            <person name="Magnuson J."/>
            <person name="Spatafora J.W."/>
            <person name="Nagy L.G."/>
            <person name="Henrissat B."/>
            <person name="Grigoriev I.V."/>
            <person name="Yang Z.L."/>
            <person name="Xu J."/>
            <person name="Martin F.M."/>
        </authorList>
    </citation>
    <scope>NUCLEOTIDE SEQUENCE</scope>
    <source>
        <strain evidence="1">KUC20120723A-06</strain>
    </source>
</reference>
<keyword evidence="2" id="KW-1185">Reference proteome</keyword>
<gene>
    <name evidence="1" type="ORF">BV22DRAFT_1043298</name>
</gene>
<evidence type="ECO:0000313" key="1">
    <source>
        <dbReference type="EMBL" id="KAH7930314.1"/>
    </source>
</evidence>
<evidence type="ECO:0000313" key="2">
    <source>
        <dbReference type="Proteomes" id="UP000790709"/>
    </source>
</evidence>
<name>A0ACB8BXC9_9AGAM</name>